<organism evidence="1">
    <name type="scientific">Rhizophora mucronata</name>
    <name type="common">Asiatic mangrove</name>
    <dbReference type="NCBI Taxonomy" id="61149"/>
    <lineage>
        <taxon>Eukaryota</taxon>
        <taxon>Viridiplantae</taxon>
        <taxon>Streptophyta</taxon>
        <taxon>Embryophyta</taxon>
        <taxon>Tracheophyta</taxon>
        <taxon>Spermatophyta</taxon>
        <taxon>Magnoliopsida</taxon>
        <taxon>eudicotyledons</taxon>
        <taxon>Gunneridae</taxon>
        <taxon>Pentapetalae</taxon>
        <taxon>rosids</taxon>
        <taxon>fabids</taxon>
        <taxon>Malpighiales</taxon>
        <taxon>Rhizophoraceae</taxon>
        <taxon>Rhizophora</taxon>
    </lineage>
</organism>
<proteinExistence type="predicted"/>
<accession>A0A2P2JRQ5</accession>
<protein>
    <submittedName>
        <fullName evidence="1">Uncharacterized protein</fullName>
    </submittedName>
</protein>
<reference evidence="1" key="1">
    <citation type="submission" date="2018-02" db="EMBL/GenBank/DDBJ databases">
        <title>Rhizophora mucronata_Transcriptome.</title>
        <authorList>
            <person name="Meera S.P."/>
            <person name="Sreeshan A."/>
            <person name="Augustine A."/>
        </authorList>
    </citation>
    <scope>NUCLEOTIDE SEQUENCE</scope>
    <source>
        <tissue evidence="1">Leaf</tissue>
    </source>
</reference>
<name>A0A2P2JRQ5_RHIMU</name>
<sequence length="67" mass="8021">MSPKKQIKRQKTRAKIHTSQFFFFLERSLIKKKKKREKNAPYLDSLPYDGLSEHERVLSTSKYSSYP</sequence>
<dbReference type="EMBL" id="GGEC01015657">
    <property type="protein sequence ID" value="MBW96140.1"/>
    <property type="molecule type" value="Transcribed_RNA"/>
</dbReference>
<evidence type="ECO:0000313" key="1">
    <source>
        <dbReference type="EMBL" id="MBW96140.1"/>
    </source>
</evidence>
<dbReference type="AlphaFoldDB" id="A0A2P2JRQ5"/>